<dbReference type="InterPro" id="IPR038933">
    <property type="entry name" value="Ovate"/>
</dbReference>
<evidence type="ECO:0000256" key="5">
    <source>
        <dbReference type="ARBA" id="ARBA00023242"/>
    </source>
</evidence>
<organism evidence="9 10">
    <name type="scientific">Zingiber officinale</name>
    <name type="common">Ginger</name>
    <name type="synonym">Amomum zingiber</name>
    <dbReference type="NCBI Taxonomy" id="94328"/>
    <lineage>
        <taxon>Eukaryota</taxon>
        <taxon>Viridiplantae</taxon>
        <taxon>Streptophyta</taxon>
        <taxon>Embryophyta</taxon>
        <taxon>Tracheophyta</taxon>
        <taxon>Spermatophyta</taxon>
        <taxon>Magnoliopsida</taxon>
        <taxon>Liliopsida</taxon>
        <taxon>Zingiberales</taxon>
        <taxon>Zingiberaceae</taxon>
        <taxon>Zingiber</taxon>
    </lineage>
</organism>
<comment type="subcellular location">
    <subcellularLocation>
        <location evidence="1 6">Nucleus</location>
    </subcellularLocation>
</comment>
<evidence type="ECO:0000313" key="10">
    <source>
        <dbReference type="Proteomes" id="UP000734854"/>
    </source>
</evidence>
<dbReference type="GO" id="GO:0045892">
    <property type="term" value="P:negative regulation of DNA-templated transcription"/>
    <property type="evidence" value="ECO:0007669"/>
    <property type="project" value="UniProtKB-UniRule"/>
</dbReference>
<keyword evidence="4 6" id="KW-0804">Transcription</keyword>
<sequence length="208" mass="22629">MGKKLSLTSFLFKPSSKEYAVSRPRSSSSWPWLSCSTARTESFSHVPAVSSSESCFTRSSEEPESFSTVSEFSTGASPETVVRGLRQSMGRLLFEPSCRSGSRSLLEEAAKAAEVPPFDGAVAVAVETENPYGDFRQSMEEMVAVHGVRDRERLWELLIWYLRVNNEKTHGLIVGAFADILAGLASPSSSSNNSLETEDKEGETAASS</sequence>
<dbReference type="InterPro" id="IPR006458">
    <property type="entry name" value="Ovate_C"/>
</dbReference>
<dbReference type="Proteomes" id="UP000734854">
    <property type="component" value="Unassembled WGS sequence"/>
</dbReference>
<dbReference type="OrthoDB" id="689823at2759"/>
<name>A0A8J5HVW4_ZINOF</name>
<proteinExistence type="predicted"/>
<dbReference type="PANTHER" id="PTHR33057:SF26">
    <property type="entry name" value="TRANSCRIPTION REPRESSOR OFP13"/>
    <property type="match status" value="1"/>
</dbReference>
<keyword evidence="3 6" id="KW-0805">Transcription regulation</keyword>
<reference evidence="9 10" key="1">
    <citation type="submission" date="2020-08" db="EMBL/GenBank/DDBJ databases">
        <title>Plant Genome Project.</title>
        <authorList>
            <person name="Zhang R.-G."/>
        </authorList>
    </citation>
    <scope>NUCLEOTIDE SEQUENCE [LARGE SCALE GENOMIC DNA]</scope>
    <source>
        <tissue evidence="9">Rhizome</tissue>
    </source>
</reference>
<keyword evidence="10" id="KW-1185">Reference proteome</keyword>
<comment type="caution">
    <text evidence="9">The sequence shown here is derived from an EMBL/GenBank/DDBJ whole genome shotgun (WGS) entry which is preliminary data.</text>
</comment>
<evidence type="ECO:0000259" key="8">
    <source>
        <dbReference type="PROSITE" id="PS51754"/>
    </source>
</evidence>
<dbReference type="PANTHER" id="PTHR33057">
    <property type="entry name" value="TRANSCRIPTION REPRESSOR OFP7-RELATED"/>
    <property type="match status" value="1"/>
</dbReference>
<evidence type="ECO:0000256" key="3">
    <source>
        <dbReference type="ARBA" id="ARBA00023015"/>
    </source>
</evidence>
<dbReference type="NCBIfam" id="TIGR01568">
    <property type="entry name" value="A_thal_3678"/>
    <property type="match status" value="1"/>
</dbReference>
<evidence type="ECO:0000256" key="1">
    <source>
        <dbReference type="ARBA" id="ARBA00004123"/>
    </source>
</evidence>
<evidence type="ECO:0000256" key="6">
    <source>
        <dbReference type="RuleBase" id="RU367028"/>
    </source>
</evidence>
<evidence type="ECO:0000256" key="4">
    <source>
        <dbReference type="ARBA" id="ARBA00023163"/>
    </source>
</evidence>
<keyword evidence="5 6" id="KW-0539">Nucleus</keyword>
<dbReference type="GO" id="GO:0005634">
    <property type="term" value="C:nucleus"/>
    <property type="evidence" value="ECO:0007669"/>
    <property type="project" value="UniProtKB-SubCell"/>
</dbReference>
<evidence type="ECO:0000313" key="9">
    <source>
        <dbReference type="EMBL" id="KAG6528477.1"/>
    </source>
</evidence>
<dbReference type="AlphaFoldDB" id="A0A8J5HVW4"/>
<gene>
    <name evidence="9" type="ORF">ZIOFF_010652</name>
</gene>
<feature type="domain" description="OVATE" evidence="8">
    <location>
        <begin position="124"/>
        <end position="183"/>
    </location>
</feature>
<feature type="region of interest" description="Disordered" evidence="7">
    <location>
        <begin position="185"/>
        <end position="208"/>
    </location>
</feature>
<dbReference type="EMBL" id="JACMSC010000003">
    <property type="protein sequence ID" value="KAG6528477.1"/>
    <property type="molecule type" value="Genomic_DNA"/>
</dbReference>
<evidence type="ECO:0000256" key="2">
    <source>
        <dbReference type="ARBA" id="ARBA00022491"/>
    </source>
</evidence>
<accession>A0A8J5HVW4</accession>
<protein>
    <recommendedName>
        <fullName evidence="6">Transcription repressor</fullName>
    </recommendedName>
    <alternativeName>
        <fullName evidence="6">Ovate family protein</fullName>
    </alternativeName>
</protein>
<dbReference type="PROSITE" id="PS51754">
    <property type="entry name" value="OVATE"/>
    <property type="match status" value="1"/>
</dbReference>
<evidence type="ECO:0000256" key="7">
    <source>
        <dbReference type="SAM" id="MobiDB-lite"/>
    </source>
</evidence>
<comment type="function">
    <text evidence="6">Transcriptional repressor that regulates multiple aspects of plant growth and development.</text>
</comment>
<dbReference type="Pfam" id="PF04844">
    <property type="entry name" value="Ovate"/>
    <property type="match status" value="1"/>
</dbReference>
<keyword evidence="2 6" id="KW-0678">Repressor</keyword>